<dbReference type="PANTHER" id="PTHR47079">
    <property type="entry name" value="REGULATOR OF G-PROTEIN SIGNALING PROTEIN-LIKE"/>
    <property type="match status" value="1"/>
</dbReference>
<dbReference type="GeneTree" id="ENSGT00660000095605"/>
<protein>
    <submittedName>
        <fullName evidence="3">Regulator of G protein signaling like 1</fullName>
    </submittedName>
</protein>
<feature type="compositionally biased region" description="Basic and acidic residues" evidence="1">
    <location>
        <begin position="312"/>
        <end position="326"/>
    </location>
</feature>
<dbReference type="PROSITE" id="PS50132">
    <property type="entry name" value="RGS"/>
    <property type="match status" value="1"/>
</dbReference>
<sequence length="1167" mass="132943">MAQPCVGASGHFQHPTSAATIASTDIELLLRDEVFVDFFNTFLSLPVFGQTPIYSSSTGQWDLWPELPSHLDPSPPALLAWLGKHRLPHFCKSSLCLLLVLCQKLLGFIRSEEAARLLNWQSADQWLLEKCISGCQGMWRFRAFTQGMAGEELTDFWLTTERLLGLDESDATQKDLYLSLIQRLKVTHLREGSSVLTLCSTTARSSRTETRVGSVGTRREILSKMQQQALFILQSYWLPKFFIQCRMSMEEEKSFWPLLQEYQERLAQGHLQEPSGISDGLSPMRINRSQDSPEPYCSRKAKEKIWALLKEGRHPQETKMQPERQTEPAGSTKRLHQGKGSLGRIRQQPERTANTAIGSRGGAKRPRPKEKQVLHLENLCEEKVLSSLRSSTPLAKVPSPKRPTKTLHYLPWAFSADSYAGRPFRTFLLCQGRTAEARLLDLWHDLEEFLPVVLDHSRENSFSLRHFLTERICESYLVENTIQQLPMETRILQGLQDHLVSAEFTPWIFKTQKEICKVLCTYYEKFLAHDDKTFLQFMSSQSDVPVPKVQGHGLGKDKYFLLSERINESLKLSQALHDTRNLEGFSPEHWRSFGTQDLQKRGMLQAEVEPLVSKTDADSQKMTSKELAVQKESLSVDSCSKDKEVLSPKSPPLAAEPEKKKKWAAPRRKTKPSAKKDTTVAVEKPTRRPRHFVKVLHSPAHLQCFKQFLEERSAAEPLHFWMAVEKLAAETNTKTKNLLVNSIVRNYFHGEIPAEEQLECSSSIIKEISEAETVTPFMLMTAQIFVQKAMEKRWFKEYQDLFPPSDIRKSNLCLRHGMGNFKTDNLRWAWFAVQNIVRSICKFHREMNNNKCRVEFEDFLRKELENEEENLPVTSMQSNSTLHSHASSARSPWDKDVVLVKRQMFNNQVITVNFLIDDLHFYLEINKFSKLADSAEALAARNICIKNEVDFLKRKAAIISKLYLSSDIPPRLRVNISEDERDLIWSLSSKGLLNRLLYHRAKVAIFPILIHFWKRFCNWKVMKSFRVYSMEKEPTSLTSVKACSESSEIYSPSNHVVILFSLLRGIQVLLPRSHKKQQLEEEHEGSESAEMSSSRSTSEPSEQVGGCKAAMSSGSTSTGSWSRGTASWEQLSPPAVGVLGSCAGCCSPPSLQDGVTQTQAISFCCPS</sequence>
<dbReference type="InterPro" id="IPR036305">
    <property type="entry name" value="RGS_sf"/>
</dbReference>
<dbReference type="Proteomes" id="UP000001645">
    <property type="component" value="Chromosome 10"/>
</dbReference>
<dbReference type="SUPFAM" id="SSF48097">
    <property type="entry name" value="Regulator of G-protein signaling, RGS"/>
    <property type="match status" value="4"/>
</dbReference>
<keyword evidence="4" id="KW-1185">Reference proteome</keyword>
<proteinExistence type="predicted"/>
<name>A0A803Y134_MELGA</name>
<dbReference type="Bgee" id="ENSMGAG00000003276">
    <property type="expression patterns" value="Expressed in gonad"/>
</dbReference>
<evidence type="ECO:0000256" key="1">
    <source>
        <dbReference type="SAM" id="MobiDB-lite"/>
    </source>
</evidence>
<dbReference type="OrthoDB" id="9644022at2759"/>
<dbReference type="InterPro" id="IPR044926">
    <property type="entry name" value="RGS_subdomain_2"/>
</dbReference>
<dbReference type="AlphaFoldDB" id="A0A803Y134"/>
<organism evidence="3 4">
    <name type="scientific">Meleagris gallopavo</name>
    <name type="common">Wild turkey</name>
    <dbReference type="NCBI Taxonomy" id="9103"/>
    <lineage>
        <taxon>Eukaryota</taxon>
        <taxon>Metazoa</taxon>
        <taxon>Chordata</taxon>
        <taxon>Craniata</taxon>
        <taxon>Vertebrata</taxon>
        <taxon>Euteleostomi</taxon>
        <taxon>Archelosauria</taxon>
        <taxon>Archosauria</taxon>
        <taxon>Dinosauria</taxon>
        <taxon>Saurischia</taxon>
        <taxon>Theropoda</taxon>
        <taxon>Coelurosauria</taxon>
        <taxon>Aves</taxon>
        <taxon>Neognathae</taxon>
        <taxon>Galloanserae</taxon>
        <taxon>Galliformes</taxon>
        <taxon>Phasianidae</taxon>
        <taxon>Meleagridinae</taxon>
        <taxon>Meleagris</taxon>
    </lineage>
</organism>
<feature type="compositionally biased region" description="Low complexity" evidence="1">
    <location>
        <begin position="1088"/>
        <end position="1102"/>
    </location>
</feature>
<dbReference type="SMART" id="SM00315">
    <property type="entry name" value="RGS"/>
    <property type="match status" value="1"/>
</dbReference>
<dbReference type="Pfam" id="PF00615">
    <property type="entry name" value="RGS"/>
    <property type="match status" value="1"/>
</dbReference>
<dbReference type="InterPro" id="IPR053282">
    <property type="entry name" value="RGS_domain-containing"/>
</dbReference>
<accession>A0A803Y134</accession>
<feature type="region of interest" description="Disordered" evidence="1">
    <location>
        <begin position="312"/>
        <end position="369"/>
    </location>
</feature>
<feature type="domain" description="RGS" evidence="2">
    <location>
        <begin position="691"/>
        <end position="755"/>
    </location>
</feature>
<evidence type="ECO:0000313" key="4">
    <source>
        <dbReference type="Proteomes" id="UP000001645"/>
    </source>
</evidence>
<gene>
    <name evidence="3" type="primary">RGSL1</name>
</gene>
<feature type="region of interest" description="Disordered" evidence="1">
    <location>
        <begin position="639"/>
        <end position="684"/>
    </location>
</feature>
<dbReference type="InParanoid" id="A0A803Y134"/>
<reference evidence="3 4" key="1">
    <citation type="journal article" date="2010" name="PLoS Biol.">
        <title>Multi-platform next-generation sequencing of the domestic turkey (Meleagris gallopavo): genome assembly and analysis.</title>
        <authorList>
            <person name="Dalloul R.A."/>
            <person name="Long J.A."/>
            <person name="Zimin A.V."/>
            <person name="Aslam L."/>
            <person name="Beal K."/>
            <person name="Blomberg L.A."/>
            <person name="Bouffard P."/>
            <person name="Burt D.W."/>
            <person name="Crasta O."/>
            <person name="Crooijmans R.P."/>
            <person name="Cooper K."/>
            <person name="Coulombe R.A."/>
            <person name="De S."/>
            <person name="Delany M.E."/>
            <person name="Dodgson J.B."/>
            <person name="Dong J.J."/>
            <person name="Evans C."/>
            <person name="Frederickson K.M."/>
            <person name="Flicek P."/>
            <person name="Florea L."/>
            <person name="Folkerts O."/>
            <person name="Groenen M.A."/>
            <person name="Harkins T.T."/>
            <person name="Herrero J."/>
            <person name="Hoffmann S."/>
            <person name="Megens H.J."/>
            <person name="Jiang A."/>
            <person name="de Jong P."/>
            <person name="Kaiser P."/>
            <person name="Kim H."/>
            <person name="Kim K.W."/>
            <person name="Kim S."/>
            <person name="Langenberger D."/>
            <person name="Lee M.K."/>
            <person name="Lee T."/>
            <person name="Mane S."/>
            <person name="Marcais G."/>
            <person name="Marz M."/>
            <person name="McElroy A.P."/>
            <person name="Modise T."/>
            <person name="Nefedov M."/>
            <person name="Notredame C."/>
            <person name="Paton I.R."/>
            <person name="Payne W.S."/>
            <person name="Pertea G."/>
            <person name="Prickett D."/>
            <person name="Puiu D."/>
            <person name="Qioa D."/>
            <person name="Raineri E."/>
            <person name="Ruffier M."/>
            <person name="Salzberg S.L."/>
            <person name="Schatz M.C."/>
            <person name="Scheuring C."/>
            <person name="Schmidt C.J."/>
            <person name="Schroeder S."/>
            <person name="Searle S.M."/>
            <person name="Smith E.J."/>
            <person name="Smith J."/>
            <person name="Sonstegard T.S."/>
            <person name="Stadler P.F."/>
            <person name="Tafer H."/>
            <person name="Tu Z.J."/>
            <person name="Van Tassell C.P."/>
            <person name="Vilella A.J."/>
            <person name="Williams K.P."/>
            <person name="Yorke J.A."/>
            <person name="Zhang L."/>
            <person name="Zhang H.B."/>
            <person name="Zhang X."/>
            <person name="Zhang Y."/>
            <person name="Reed K.M."/>
        </authorList>
    </citation>
    <scope>NUCLEOTIDE SEQUENCE [LARGE SCALE GENOMIC DNA]</scope>
</reference>
<dbReference type="Ensembl" id="ENSMGAT00000033940.1">
    <property type="protein sequence ID" value="ENSMGAP00000025481.1"/>
    <property type="gene ID" value="ENSMGAG00000003276.3"/>
</dbReference>
<feature type="compositionally biased region" description="Basic residues" evidence="1">
    <location>
        <begin position="660"/>
        <end position="673"/>
    </location>
</feature>
<feature type="region of interest" description="Disordered" evidence="1">
    <location>
        <begin position="273"/>
        <end position="296"/>
    </location>
</feature>
<dbReference type="InterPro" id="IPR016137">
    <property type="entry name" value="RGS"/>
</dbReference>
<dbReference type="PANTHER" id="PTHR47079:SF1">
    <property type="entry name" value="REGULATOR OF G-PROTEIN SIGNALING PROTEIN-LIKE"/>
    <property type="match status" value="1"/>
</dbReference>
<feature type="compositionally biased region" description="Low complexity" evidence="1">
    <location>
        <begin position="1109"/>
        <end position="1126"/>
    </location>
</feature>
<evidence type="ECO:0000259" key="2">
    <source>
        <dbReference type="PROSITE" id="PS50132"/>
    </source>
</evidence>
<dbReference type="Gene3D" id="1.10.167.10">
    <property type="entry name" value="Regulator of G-protein Signalling 4, domain 2"/>
    <property type="match status" value="1"/>
</dbReference>
<evidence type="ECO:0000313" key="3">
    <source>
        <dbReference type="Ensembl" id="ENSMGAP00000025481.1"/>
    </source>
</evidence>
<reference evidence="3" key="2">
    <citation type="submission" date="2025-08" db="UniProtKB">
        <authorList>
            <consortium name="Ensembl"/>
        </authorList>
    </citation>
    <scope>IDENTIFICATION</scope>
</reference>
<feature type="region of interest" description="Disordered" evidence="1">
    <location>
        <begin position="1076"/>
        <end position="1126"/>
    </location>
</feature>
<reference evidence="3" key="3">
    <citation type="submission" date="2025-09" db="UniProtKB">
        <authorList>
            <consortium name="Ensembl"/>
        </authorList>
    </citation>
    <scope>IDENTIFICATION</scope>
</reference>